<evidence type="ECO:0000313" key="2">
    <source>
        <dbReference type="Proteomes" id="UP000324222"/>
    </source>
</evidence>
<keyword evidence="2" id="KW-1185">Reference proteome</keyword>
<proteinExistence type="predicted"/>
<reference evidence="1 2" key="1">
    <citation type="submission" date="2019-05" db="EMBL/GenBank/DDBJ databases">
        <title>Another draft genome of Portunus trituberculatus and its Hox gene families provides insights of decapod evolution.</title>
        <authorList>
            <person name="Jeong J.-H."/>
            <person name="Song I."/>
            <person name="Kim S."/>
            <person name="Choi T."/>
            <person name="Kim D."/>
            <person name="Ryu S."/>
            <person name="Kim W."/>
        </authorList>
    </citation>
    <scope>NUCLEOTIDE SEQUENCE [LARGE SCALE GENOMIC DNA]</scope>
    <source>
        <tissue evidence="1">Muscle</tissue>
    </source>
</reference>
<protein>
    <submittedName>
        <fullName evidence="1">Uncharacterized protein</fullName>
    </submittedName>
</protein>
<gene>
    <name evidence="1" type="ORF">E2C01_089405</name>
</gene>
<evidence type="ECO:0000313" key="1">
    <source>
        <dbReference type="EMBL" id="MPC94243.1"/>
    </source>
</evidence>
<organism evidence="1 2">
    <name type="scientific">Portunus trituberculatus</name>
    <name type="common">Swimming crab</name>
    <name type="synonym">Neptunus trituberculatus</name>
    <dbReference type="NCBI Taxonomy" id="210409"/>
    <lineage>
        <taxon>Eukaryota</taxon>
        <taxon>Metazoa</taxon>
        <taxon>Ecdysozoa</taxon>
        <taxon>Arthropoda</taxon>
        <taxon>Crustacea</taxon>
        <taxon>Multicrustacea</taxon>
        <taxon>Malacostraca</taxon>
        <taxon>Eumalacostraca</taxon>
        <taxon>Eucarida</taxon>
        <taxon>Decapoda</taxon>
        <taxon>Pleocyemata</taxon>
        <taxon>Brachyura</taxon>
        <taxon>Eubrachyura</taxon>
        <taxon>Portunoidea</taxon>
        <taxon>Portunidae</taxon>
        <taxon>Portuninae</taxon>
        <taxon>Portunus</taxon>
    </lineage>
</organism>
<sequence>MRGGSRNPTSLHCRVCRTEVFEQRGLDYFGSCFLAPSAICHSPVVSAAALFCLLASHATYDFALLGRSSFVDCDLPHCGCCYALG</sequence>
<comment type="caution">
    <text evidence="1">The sequence shown here is derived from an EMBL/GenBank/DDBJ whole genome shotgun (WGS) entry which is preliminary data.</text>
</comment>
<dbReference type="Proteomes" id="UP000324222">
    <property type="component" value="Unassembled WGS sequence"/>
</dbReference>
<accession>A0A5B7JIQ4</accession>
<dbReference type="AlphaFoldDB" id="A0A5B7JIQ4"/>
<name>A0A5B7JIQ4_PORTR</name>
<dbReference type="EMBL" id="VSRR010097792">
    <property type="protein sequence ID" value="MPC94243.1"/>
    <property type="molecule type" value="Genomic_DNA"/>
</dbReference>